<keyword evidence="3" id="KW-1185">Reference proteome</keyword>
<accession>I3C9F3</accession>
<reference evidence="2 3" key="1">
    <citation type="submission" date="2012-02" db="EMBL/GenBank/DDBJ databases">
        <title>Improved High-Quality Draft genome of Joostella marina DSM 19592.</title>
        <authorList>
            <consortium name="US DOE Joint Genome Institute (JGI-PGF)"/>
            <person name="Lucas S."/>
            <person name="Copeland A."/>
            <person name="Lapidus A."/>
            <person name="Bruce D."/>
            <person name="Goodwin L."/>
            <person name="Pitluck S."/>
            <person name="Peters L."/>
            <person name="Chertkov O."/>
            <person name="Ovchinnikova G."/>
            <person name="Kyrpides N."/>
            <person name="Mavromatis K."/>
            <person name="Detter J.C."/>
            <person name="Han C."/>
            <person name="Land M."/>
            <person name="Hauser L."/>
            <person name="Markowitz V."/>
            <person name="Cheng J.-F."/>
            <person name="Hugenholtz P."/>
            <person name="Woyke T."/>
            <person name="Wu D."/>
            <person name="Tindall B."/>
            <person name="Brambilla E."/>
            <person name="Klenk H.-P."/>
            <person name="Eisen J.A."/>
        </authorList>
    </citation>
    <scope>NUCLEOTIDE SEQUENCE [LARGE SCALE GENOMIC DNA]</scope>
    <source>
        <strain evidence="2 3">DSM 19592</strain>
    </source>
</reference>
<proteinExistence type="predicted"/>
<keyword evidence="1" id="KW-0472">Membrane</keyword>
<dbReference type="eggNOG" id="COG3743">
    <property type="taxonomic scope" value="Bacteria"/>
</dbReference>
<evidence type="ECO:0000313" key="2">
    <source>
        <dbReference type="EMBL" id="EIJ40246.1"/>
    </source>
</evidence>
<feature type="transmembrane region" description="Helical" evidence="1">
    <location>
        <begin position="13"/>
        <end position="32"/>
    </location>
</feature>
<dbReference type="OrthoDB" id="9807941at2"/>
<keyword evidence="1" id="KW-1133">Transmembrane helix</keyword>
<dbReference type="EMBL" id="JH651379">
    <property type="protein sequence ID" value="EIJ40246.1"/>
    <property type="molecule type" value="Genomic_DNA"/>
</dbReference>
<keyword evidence="1" id="KW-0812">Transmembrane</keyword>
<dbReference type="AlphaFoldDB" id="I3C9F3"/>
<dbReference type="HOGENOM" id="CLU_070816_0_0_10"/>
<dbReference type="STRING" id="926559.JoomaDRAFT_3300"/>
<protein>
    <submittedName>
        <fullName evidence="2">Uncharacterized protein</fullName>
    </submittedName>
</protein>
<dbReference type="RefSeq" id="WP_008614406.1">
    <property type="nucleotide sequence ID" value="NZ_JH651379.1"/>
</dbReference>
<dbReference type="Proteomes" id="UP000004690">
    <property type="component" value="Unassembled WGS sequence"/>
</dbReference>
<organism evidence="2 3">
    <name type="scientific">Galbibacter orientalis DSM 19592</name>
    <dbReference type="NCBI Taxonomy" id="926559"/>
    <lineage>
        <taxon>Bacteria</taxon>
        <taxon>Pseudomonadati</taxon>
        <taxon>Bacteroidota</taxon>
        <taxon>Flavobacteriia</taxon>
        <taxon>Flavobacteriales</taxon>
        <taxon>Flavobacteriaceae</taxon>
        <taxon>Galbibacter</taxon>
    </lineage>
</organism>
<gene>
    <name evidence="2" type="ORF">JoomaDRAFT_3300</name>
</gene>
<sequence length="185" mass="20990">MIAQINPSNITEIPYFIPIAITFAFFVGLFIGRSLKNNTYKNELEKCLLDKSTLVNNLKSESINFKEDNKIKAIQTRGRSGMALEGDLKVAKVKKTTTSLKLDFNTIGIASEEAKDDLKKIEGIGPFIEKKLNGIGIYKYDQLSKLSDKDIEIVTELIEFFPGRIKRDDWKGKAQLLKENRDKKN</sequence>
<evidence type="ECO:0000256" key="1">
    <source>
        <dbReference type="SAM" id="Phobius"/>
    </source>
</evidence>
<evidence type="ECO:0000313" key="3">
    <source>
        <dbReference type="Proteomes" id="UP000004690"/>
    </source>
</evidence>
<name>I3C9F3_9FLAO</name>